<name>A0AAV4VBM5_9ARAC</name>
<dbReference type="Proteomes" id="UP001054837">
    <property type="component" value="Unassembled WGS sequence"/>
</dbReference>
<feature type="non-terminal residue" evidence="2">
    <location>
        <position position="1"/>
    </location>
</feature>
<protein>
    <submittedName>
        <fullName evidence="2">Uncharacterized protein</fullName>
    </submittedName>
</protein>
<proteinExistence type="predicted"/>
<organism evidence="2 3">
    <name type="scientific">Caerostris darwini</name>
    <dbReference type="NCBI Taxonomy" id="1538125"/>
    <lineage>
        <taxon>Eukaryota</taxon>
        <taxon>Metazoa</taxon>
        <taxon>Ecdysozoa</taxon>
        <taxon>Arthropoda</taxon>
        <taxon>Chelicerata</taxon>
        <taxon>Arachnida</taxon>
        <taxon>Araneae</taxon>
        <taxon>Araneomorphae</taxon>
        <taxon>Entelegynae</taxon>
        <taxon>Araneoidea</taxon>
        <taxon>Araneidae</taxon>
        <taxon>Caerostris</taxon>
    </lineage>
</organism>
<dbReference type="AlphaFoldDB" id="A0AAV4VBM5"/>
<reference evidence="2 3" key="1">
    <citation type="submission" date="2021-06" db="EMBL/GenBank/DDBJ databases">
        <title>Caerostris darwini draft genome.</title>
        <authorList>
            <person name="Kono N."/>
            <person name="Arakawa K."/>
        </authorList>
    </citation>
    <scope>NUCLEOTIDE SEQUENCE [LARGE SCALE GENOMIC DNA]</scope>
</reference>
<evidence type="ECO:0000313" key="3">
    <source>
        <dbReference type="Proteomes" id="UP001054837"/>
    </source>
</evidence>
<accession>A0AAV4VBM5</accession>
<feature type="region of interest" description="Disordered" evidence="1">
    <location>
        <begin position="1"/>
        <end position="34"/>
    </location>
</feature>
<comment type="caution">
    <text evidence="2">The sequence shown here is derived from an EMBL/GenBank/DDBJ whole genome shotgun (WGS) entry which is preliminary data.</text>
</comment>
<evidence type="ECO:0000313" key="2">
    <source>
        <dbReference type="EMBL" id="GIY67463.1"/>
    </source>
</evidence>
<gene>
    <name evidence="2" type="ORF">CDAR_388131</name>
</gene>
<sequence>LERIRPIRVSLNNSRNQPFPQKHPKIQQQDAHSEFRPTLCRPLSEINGRYLCDPLSPGDPAE</sequence>
<keyword evidence="3" id="KW-1185">Reference proteome</keyword>
<feature type="compositionally biased region" description="Polar residues" evidence="1">
    <location>
        <begin position="10"/>
        <end position="19"/>
    </location>
</feature>
<dbReference type="EMBL" id="BPLQ01012740">
    <property type="protein sequence ID" value="GIY67463.1"/>
    <property type="molecule type" value="Genomic_DNA"/>
</dbReference>
<evidence type="ECO:0000256" key="1">
    <source>
        <dbReference type="SAM" id="MobiDB-lite"/>
    </source>
</evidence>